<dbReference type="Gene3D" id="6.10.280.50">
    <property type="match status" value="1"/>
</dbReference>
<keyword evidence="1" id="KW-0175">Coiled coil</keyword>
<evidence type="ECO:0000313" key="2">
    <source>
        <dbReference type="EMBL" id="MBB5516903.1"/>
    </source>
</evidence>
<evidence type="ECO:0000313" key="3">
    <source>
        <dbReference type="Proteomes" id="UP000553766"/>
    </source>
</evidence>
<organism evidence="2 3">
    <name type="scientific">Rubricella aquisinus</name>
    <dbReference type="NCBI Taxonomy" id="2028108"/>
    <lineage>
        <taxon>Bacteria</taxon>
        <taxon>Pseudomonadati</taxon>
        <taxon>Pseudomonadota</taxon>
        <taxon>Alphaproteobacteria</taxon>
        <taxon>Rhodobacterales</taxon>
        <taxon>Paracoccaceae</taxon>
        <taxon>Rubricella</taxon>
    </lineage>
</organism>
<dbReference type="AlphaFoldDB" id="A0A840WSA5"/>
<keyword evidence="3" id="KW-1185">Reference proteome</keyword>
<evidence type="ECO:0000256" key="1">
    <source>
        <dbReference type="SAM" id="Coils"/>
    </source>
</evidence>
<dbReference type="InterPro" id="IPR038444">
    <property type="entry name" value="DUF465_sf"/>
</dbReference>
<dbReference type="RefSeq" id="WP_184012861.1">
    <property type="nucleotide sequence ID" value="NZ_JACIJS010000010.1"/>
</dbReference>
<sequence length="72" mass="8423">MNDMSRMERREILRVKRDALMQDHRDLDEAIAALEEKGTADPFTIRRLKKQKLALKDRISALEDQMTPDIIA</sequence>
<comment type="caution">
    <text evidence="2">The sequence shown here is derived from an EMBL/GenBank/DDBJ whole genome shotgun (WGS) entry which is preliminary data.</text>
</comment>
<dbReference type="InterPro" id="IPR007420">
    <property type="entry name" value="DUF465"/>
</dbReference>
<accession>A0A840WSA5</accession>
<protein>
    <recommendedName>
        <fullName evidence="4">DUF465 domain-containing protein</fullName>
    </recommendedName>
</protein>
<reference evidence="2 3" key="1">
    <citation type="submission" date="2020-08" db="EMBL/GenBank/DDBJ databases">
        <title>Genomic Encyclopedia of Type Strains, Phase IV (KMG-IV): sequencing the most valuable type-strain genomes for metagenomic binning, comparative biology and taxonomic classification.</title>
        <authorList>
            <person name="Goeker M."/>
        </authorList>
    </citation>
    <scope>NUCLEOTIDE SEQUENCE [LARGE SCALE GENOMIC DNA]</scope>
    <source>
        <strain evidence="2 3">DSM 103377</strain>
    </source>
</reference>
<evidence type="ECO:0008006" key="4">
    <source>
        <dbReference type="Google" id="ProtNLM"/>
    </source>
</evidence>
<name>A0A840WSA5_9RHOB</name>
<proteinExistence type="predicted"/>
<dbReference type="Pfam" id="PF04325">
    <property type="entry name" value="DUF465"/>
    <property type="match status" value="1"/>
</dbReference>
<feature type="coiled-coil region" evidence="1">
    <location>
        <begin position="17"/>
        <end position="65"/>
    </location>
</feature>
<gene>
    <name evidence="2" type="ORF">FHS89_002947</name>
</gene>
<dbReference type="Proteomes" id="UP000553766">
    <property type="component" value="Unassembled WGS sequence"/>
</dbReference>
<dbReference type="EMBL" id="JACIJS010000010">
    <property type="protein sequence ID" value="MBB5516903.1"/>
    <property type="molecule type" value="Genomic_DNA"/>
</dbReference>